<keyword evidence="1" id="KW-0732">Signal</keyword>
<protein>
    <submittedName>
        <fullName evidence="2">Uncharacterized protein</fullName>
    </submittedName>
</protein>
<organism evidence="2 3">
    <name type="scientific">Gangjinia marincola</name>
    <dbReference type="NCBI Taxonomy" id="578463"/>
    <lineage>
        <taxon>Bacteria</taxon>
        <taxon>Pseudomonadati</taxon>
        <taxon>Bacteroidota</taxon>
        <taxon>Flavobacteriia</taxon>
        <taxon>Flavobacteriales</taxon>
        <taxon>Flavobacteriaceae</taxon>
        <taxon>Gangjinia</taxon>
    </lineage>
</organism>
<sequence>MKKSLTLLLLVAISLISCNNDDDNDPGNPSNDTFFAVVDGEDYDPPFVSAFNTTSINTVIITGAMGNTAEQIQIFVPVDIVPGTYEWFDDDQAFVQGYYSPPTSNDADDDGFADSGSITITENDIQNRRISGTFNFVSEPAVNGGAVYTVTNGSFSVTHTDI</sequence>
<dbReference type="Pfam" id="PF19765">
    <property type="entry name" value="DUF6252"/>
    <property type="match status" value="1"/>
</dbReference>
<name>A0ABP3XXH4_9FLAO</name>
<dbReference type="EMBL" id="BAAAFG010000016">
    <property type="protein sequence ID" value="GAA0873123.1"/>
    <property type="molecule type" value="Genomic_DNA"/>
</dbReference>
<accession>A0ABP3XXH4</accession>
<feature type="chain" id="PRO_5045120992" evidence="1">
    <location>
        <begin position="20"/>
        <end position="162"/>
    </location>
</feature>
<comment type="caution">
    <text evidence="2">The sequence shown here is derived from an EMBL/GenBank/DDBJ whole genome shotgun (WGS) entry which is preliminary data.</text>
</comment>
<dbReference type="PROSITE" id="PS51257">
    <property type="entry name" value="PROKAR_LIPOPROTEIN"/>
    <property type="match status" value="1"/>
</dbReference>
<gene>
    <name evidence="2" type="ORF">GCM10009117_22700</name>
</gene>
<keyword evidence="3" id="KW-1185">Reference proteome</keyword>
<evidence type="ECO:0000313" key="2">
    <source>
        <dbReference type="EMBL" id="GAA0873123.1"/>
    </source>
</evidence>
<dbReference type="RefSeq" id="WP_343767684.1">
    <property type="nucleotide sequence ID" value="NZ_BAAAFG010000016.1"/>
</dbReference>
<dbReference type="Proteomes" id="UP001500507">
    <property type="component" value="Unassembled WGS sequence"/>
</dbReference>
<feature type="signal peptide" evidence="1">
    <location>
        <begin position="1"/>
        <end position="19"/>
    </location>
</feature>
<evidence type="ECO:0000256" key="1">
    <source>
        <dbReference type="SAM" id="SignalP"/>
    </source>
</evidence>
<reference evidence="3" key="1">
    <citation type="journal article" date="2019" name="Int. J. Syst. Evol. Microbiol.">
        <title>The Global Catalogue of Microorganisms (GCM) 10K type strain sequencing project: providing services to taxonomists for standard genome sequencing and annotation.</title>
        <authorList>
            <consortium name="The Broad Institute Genomics Platform"/>
            <consortium name="The Broad Institute Genome Sequencing Center for Infectious Disease"/>
            <person name="Wu L."/>
            <person name="Ma J."/>
        </authorList>
    </citation>
    <scope>NUCLEOTIDE SEQUENCE [LARGE SCALE GENOMIC DNA]</scope>
    <source>
        <strain evidence="3">JCM 16082</strain>
    </source>
</reference>
<proteinExistence type="predicted"/>
<dbReference type="InterPro" id="IPR046219">
    <property type="entry name" value="DUF6252"/>
</dbReference>
<evidence type="ECO:0000313" key="3">
    <source>
        <dbReference type="Proteomes" id="UP001500507"/>
    </source>
</evidence>